<protein>
    <submittedName>
        <fullName evidence="3">OmpA family protein</fullName>
    </submittedName>
</protein>
<evidence type="ECO:0000259" key="2">
    <source>
        <dbReference type="PROSITE" id="PS51123"/>
    </source>
</evidence>
<dbReference type="Proteomes" id="UP001198862">
    <property type="component" value="Unassembled WGS sequence"/>
</dbReference>
<dbReference type="InterPro" id="IPR036737">
    <property type="entry name" value="OmpA-like_sf"/>
</dbReference>
<name>A0ABS8KNS5_9HYPH</name>
<dbReference type="SUPFAM" id="SSF103088">
    <property type="entry name" value="OmpA-like"/>
    <property type="match status" value="1"/>
</dbReference>
<evidence type="ECO:0000313" key="4">
    <source>
        <dbReference type="Proteomes" id="UP001198862"/>
    </source>
</evidence>
<reference evidence="3 4" key="1">
    <citation type="submission" date="2021-11" db="EMBL/GenBank/DDBJ databases">
        <authorList>
            <person name="Lee D.-H."/>
            <person name="Kim S.-B."/>
        </authorList>
    </citation>
    <scope>NUCLEOTIDE SEQUENCE [LARGE SCALE GENOMIC DNA]</scope>
    <source>
        <strain evidence="3 4">KCTC 52223</strain>
    </source>
</reference>
<dbReference type="PROSITE" id="PS51123">
    <property type="entry name" value="OMPA_2"/>
    <property type="match status" value="1"/>
</dbReference>
<dbReference type="PANTHER" id="PTHR30329:SF21">
    <property type="entry name" value="LIPOPROTEIN YIAD-RELATED"/>
    <property type="match status" value="1"/>
</dbReference>
<gene>
    <name evidence="3" type="ORF">LJ725_02050</name>
</gene>
<sequence>MANIAAAQSGAVPFSSLKSPPFDGSIQVAVIQFGQASTGLDDIDQAVLARVAEIQRDNGGTVRIVAHAAADAVPAGRRDNFDISRLRALAIAQQLRRLGVPVDRMVAEAASDDEPIYQTSTARGLAANRRADVFIDF</sequence>
<dbReference type="InterPro" id="IPR050330">
    <property type="entry name" value="Bact_OuterMem_StrucFunc"/>
</dbReference>
<keyword evidence="1" id="KW-0472">Membrane</keyword>
<keyword evidence="4" id="KW-1185">Reference proteome</keyword>
<evidence type="ECO:0000256" key="1">
    <source>
        <dbReference type="PROSITE-ProRule" id="PRU00473"/>
    </source>
</evidence>
<dbReference type="Pfam" id="PF00691">
    <property type="entry name" value="OmpA"/>
    <property type="match status" value="1"/>
</dbReference>
<dbReference type="InterPro" id="IPR006665">
    <property type="entry name" value="OmpA-like"/>
</dbReference>
<organism evidence="3 4">
    <name type="scientific">Reyranella aquatilis</name>
    <dbReference type="NCBI Taxonomy" id="2035356"/>
    <lineage>
        <taxon>Bacteria</taxon>
        <taxon>Pseudomonadati</taxon>
        <taxon>Pseudomonadota</taxon>
        <taxon>Alphaproteobacteria</taxon>
        <taxon>Hyphomicrobiales</taxon>
        <taxon>Reyranellaceae</taxon>
        <taxon>Reyranella</taxon>
    </lineage>
</organism>
<evidence type="ECO:0000313" key="3">
    <source>
        <dbReference type="EMBL" id="MCC8427729.1"/>
    </source>
</evidence>
<accession>A0ABS8KNS5</accession>
<dbReference type="EMBL" id="JAJISD010000001">
    <property type="protein sequence ID" value="MCC8427729.1"/>
    <property type="molecule type" value="Genomic_DNA"/>
</dbReference>
<feature type="domain" description="OmpA-like" evidence="2">
    <location>
        <begin position="20"/>
        <end position="137"/>
    </location>
</feature>
<dbReference type="PANTHER" id="PTHR30329">
    <property type="entry name" value="STATOR ELEMENT OF FLAGELLAR MOTOR COMPLEX"/>
    <property type="match status" value="1"/>
</dbReference>
<dbReference type="Gene3D" id="3.30.1330.60">
    <property type="entry name" value="OmpA-like domain"/>
    <property type="match status" value="1"/>
</dbReference>
<proteinExistence type="predicted"/>
<comment type="caution">
    <text evidence="3">The sequence shown here is derived from an EMBL/GenBank/DDBJ whole genome shotgun (WGS) entry which is preliminary data.</text>
</comment>